<dbReference type="Proteomes" id="UP000177268">
    <property type="component" value="Unassembled WGS sequence"/>
</dbReference>
<evidence type="ECO:0000256" key="1">
    <source>
        <dbReference type="ARBA" id="ARBA00022723"/>
    </source>
</evidence>
<name>A0A1F5ZHP4_9BACT</name>
<dbReference type="PANTHER" id="PTHR38439">
    <property type="entry name" value="AURACYANIN-B"/>
    <property type="match status" value="1"/>
</dbReference>
<dbReference type="Pfam" id="PF13473">
    <property type="entry name" value="Cupredoxin_1"/>
    <property type="match status" value="1"/>
</dbReference>
<evidence type="ECO:0000259" key="4">
    <source>
        <dbReference type="Pfam" id="PF13473"/>
    </source>
</evidence>
<protein>
    <recommendedName>
        <fullName evidence="4">EfeO-type cupredoxin-like domain-containing protein</fullName>
    </recommendedName>
</protein>
<proteinExistence type="predicted"/>
<evidence type="ECO:0000313" key="6">
    <source>
        <dbReference type="Proteomes" id="UP000177268"/>
    </source>
</evidence>
<dbReference type="GO" id="GO:0046872">
    <property type="term" value="F:metal ion binding"/>
    <property type="evidence" value="ECO:0007669"/>
    <property type="project" value="UniProtKB-KW"/>
</dbReference>
<keyword evidence="3" id="KW-0812">Transmembrane</keyword>
<accession>A0A1F5ZHP4</accession>
<evidence type="ECO:0000313" key="5">
    <source>
        <dbReference type="EMBL" id="OGG12036.1"/>
    </source>
</evidence>
<feature type="domain" description="EfeO-type cupredoxin-like" evidence="4">
    <location>
        <begin position="60"/>
        <end position="154"/>
    </location>
</feature>
<dbReference type="SUPFAM" id="SSF49503">
    <property type="entry name" value="Cupredoxins"/>
    <property type="match status" value="1"/>
</dbReference>
<feature type="transmembrane region" description="Helical" evidence="3">
    <location>
        <begin position="6"/>
        <end position="22"/>
    </location>
</feature>
<dbReference type="AlphaFoldDB" id="A0A1F5ZHP4"/>
<keyword evidence="2" id="KW-0186">Copper</keyword>
<gene>
    <name evidence="5" type="ORF">A2Z00_03345</name>
</gene>
<dbReference type="EMBL" id="MFIZ01000005">
    <property type="protein sequence ID" value="OGG12036.1"/>
    <property type="molecule type" value="Genomic_DNA"/>
</dbReference>
<comment type="caution">
    <text evidence="5">The sequence shown here is derived from an EMBL/GenBank/DDBJ whole genome shotgun (WGS) entry which is preliminary data.</text>
</comment>
<sequence>MNKVYLFLIIIFVLGAGGYLLMKSYSPLTEPISEAPQTMLTPTTTSEIVAGSSGTDAGATAQSNKAKEFKVDGNEFAFAPNTLSVAKGDTVNVTFTNTGKYPHNFVINELNVQSKTVQPGQSDTVTFTANKTGSFQYYCSVDSHKDKGMVGTLTVQ</sequence>
<evidence type="ECO:0000256" key="2">
    <source>
        <dbReference type="ARBA" id="ARBA00023008"/>
    </source>
</evidence>
<evidence type="ECO:0000256" key="3">
    <source>
        <dbReference type="SAM" id="Phobius"/>
    </source>
</evidence>
<dbReference type="Gene3D" id="2.60.40.420">
    <property type="entry name" value="Cupredoxins - blue copper proteins"/>
    <property type="match status" value="1"/>
</dbReference>
<dbReference type="PANTHER" id="PTHR38439:SF3">
    <property type="entry name" value="COPPER-RESISTANT CUPROPROTEIN COPI"/>
    <property type="match status" value="1"/>
</dbReference>
<organism evidence="5 6">
    <name type="scientific">Candidatus Gottesmanbacteria bacterium RBG_13_45_10</name>
    <dbReference type="NCBI Taxonomy" id="1798370"/>
    <lineage>
        <taxon>Bacteria</taxon>
        <taxon>Candidatus Gottesmaniibacteriota</taxon>
    </lineage>
</organism>
<reference evidence="5 6" key="1">
    <citation type="journal article" date="2016" name="Nat. Commun.">
        <title>Thousands of microbial genomes shed light on interconnected biogeochemical processes in an aquifer system.</title>
        <authorList>
            <person name="Anantharaman K."/>
            <person name="Brown C.T."/>
            <person name="Hug L.A."/>
            <person name="Sharon I."/>
            <person name="Castelle C.J."/>
            <person name="Probst A.J."/>
            <person name="Thomas B.C."/>
            <person name="Singh A."/>
            <person name="Wilkins M.J."/>
            <person name="Karaoz U."/>
            <person name="Brodie E.L."/>
            <person name="Williams K.H."/>
            <person name="Hubbard S.S."/>
            <person name="Banfield J.F."/>
        </authorList>
    </citation>
    <scope>NUCLEOTIDE SEQUENCE [LARGE SCALE GENOMIC DNA]</scope>
</reference>
<keyword evidence="3" id="KW-1133">Transmembrane helix</keyword>
<dbReference type="PROSITE" id="PS00079">
    <property type="entry name" value="MULTICOPPER_OXIDASE1"/>
    <property type="match status" value="1"/>
</dbReference>
<dbReference type="InterPro" id="IPR050845">
    <property type="entry name" value="Cu-binding_ET"/>
</dbReference>
<dbReference type="STRING" id="1798370.A2Z00_03345"/>
<dbReference type="InterPro" id="IPR008972">
    <property type="entry name" value="Cupredoxin"/>
</dbReference>
<dbReference type="InterPro" id="IPR033138">
    <property type="entry name" value="Cu_oxidase_CS"/>
</dbReference>
<dbReference type="InterPro" id="IPR028096">
    <property type="entry name" value="EfeO_Cupredoxin"/>
</dbReference>
<keyword evidence="1" id="KW-0479">Metal-binding</keyword>
<keyword evidence="3" id="KW-0472">Membrane</keyword>